<sequence length="309" mass="35356">MKLNVVTPAGREKYLGVLSHYVLKSSRVHEWHLWDNCRNEQDRAYLRQLASGDSRIKIKTLPGANGSFDAIGRFFRFCDDPDAFYLRLDDDIVFLEDGFFEKYIERVLPERGSALWYAPLIINNAICNTFIKHLSAVQIEGPLTCQAMCPFSWSHPTFPLAMHPVLIEAVRTGRLGDFRVPDREVKASRFSINAIGFFGSEIVELGDLFHPLGDEEEWFSAVLPVKLGRPGKVFGDLIAAHFSFYPQEKALLGTTILEDYYDLAGLPAPIYKKTVVRLKDRLRFWKKNRNGTPPKYTITLQKDRADPKR</sequence>
<evidence type="ECO:0008006" key="3">
    <source>
        <dbReference type="Google" id="ProtNLM"/>
    </source>
</evidence>
<dbReference type="Proteomes" id="UP001366503">
    <property type="component" value="Unassembled WGS sequence"/>
</dbReference>
<gene>
    <name evidence="1" type="ORF">O7A05_15375</name>
</gene>
<keyword evidence="2" id="KW-1185">Reference proteome</keyword>
<dbReference type="InterPro" id="IPR029044">
    <property type="entry name" value="Nucleotide-diphossugar_trans"/>
</dbReference>
<protein>
    <recommendedName>
        <fullName evidence="3">Glycosyltransferase family 2 protein</fullName>
    </recommendedName>
</protein>
<reference evidence="1 2" key="1">
    <citation type="submission" date="2022-12" db="EMBL/GenBank/DDBJ databases">
        <authorList>
            <person name="Muema E."/>
        </authorList>
    </citation>
    <scope>NUCLEOTIDE SEQUENCE [LARGE SCALE GENOMIC DNA]</scope>
    <source>
        <strain evidence="2">1330</strain>
    </source>
</reference>
<evidence type="ECO:0000313" key="1">
    <source>
        <dbReference type="EMBL" id="MEI9403536.1"/>
    </source>
</evidence>
<dbReference type="RefSeq" id="WP_337093909.1">
    <property type="nucleotide sequence ID" value="NZ_JAPYKO010000009.1"/>
</dbReference>
<proteinExistence type="predicted"/>
<comment type="caution">
    <text evidence="1">The sequence shown here is derived from an EMBL/GenBank/DDBJ whole genome shotgun (WGS) entry which is preliminary data.</text>
</comment>
<name>A0ABU8KCS0_9HYPH</name>
<dbReference type="SUPFAM" id="SSF53448">
    <property type="entry name" value="Nucleotide-diphospho-sugar transferases"/>
    <property type="match status" value="1"/>
</dbReference>
<dbReference type="EMBL" id="JAPYKO010000009">
    <property type="protein sequence ID" value="MEI9403536.1"/>
    <property type="molecule type" value="Genomic_DNA"/>
</dbReference>
<evidence type="ECO:0000313" key="2">
    <source>
        <dbReference type="Proteomes" id="UP001366503"/>
    </source>
</evidence>
<organism evidence="1 2">
    <name type="scientific">Mesorhizobium argentiipisi</name>
    <dbReference type="NCBI Taxonomy" id="3015175"/>
    <lineage>
        <taxon>Bacteria</taxon>
        <taxon>Pseudomonadati</taxon>
        <taxon>Pseudomonadota</taxon>
        <taxon>Alphaproteobacteria</taxon>
        <taxon>Hyphomicrobiales</taxon>
        <taxon>Phyllobacteriaceae</taxon>
        <taxon>Mesorhizobium</taxon>
    </lineage>
</organism>
<accession>A0ABU8KCS0</accession>